<dbReference type="RefSeq" id="WP_196276328.1">
    <property type="nucleotide sequence ID" value="NZ_JADQDC010000009.1"/>
</dbReference>
<feature type="transmembrane region" description="Helical" evidence="2">
    <location>
        <begin position="32"/>
        <end position="53"/>
    </location>
</feature>
<keyword evidence="4" id="KW-1185">Reference proteome</keyword>
<dbReference type="PRINTS" id="PR00950">
    <property type="entry name" value="TYPE3IMSPROT"/>
</dbReference>
<comment type="similarity">
    <text evidence="1">Belongs to the type III secretion exporter family.</text>
</comment>
<keyword evidence="2" id="KW-0812">Transmembrane</keyword>
<evidence type="ECO:0000256" key="2">
    <source>
        <dbReference type="SAM" id="Phobius"/>
    </source>
</evidence>
<protein>
    <submittedName>
        <fullName evidence="3">Flagellar biosynthesis protein FlhB</fullName>
    </submittedName>
</protein>
<evidence type="ECO:0000313" key="3">
    <source>
        <dbReference type="EMBL" id="MBF9152012.1"/>
    </source>
</evidence>
<organism evidence="3 4">
    <name type="scientific">Novosphingobium jiangmenense</name>
    <dbReference type="NCBI Taxonomy" id="2791981"/>
    <lineage>
        <taxon>Bacteria</taxon>
        <taxon>Pseudomonadati</taxon>
        <taxon>Pseudomonadota</taxon>
        <taxon>Alphaproteobacteria</taxon>
        <taxon>Sphingomonadales</taxon>
        <taxon>Sphingomonadaceae</taxon>
        <taxon>Novosphingobium</taxon>
    </lineage>
</organism>
<feature type="transmembrane region" description="Helical" evidence="2">
    <location>
        <begin position="151"/>
        <end position="171"/>
    </location>
</feature>
<dbReference type="Proteomes" id="UP000600799">
    <property type="component" value="Unassembled WGS sequence"/>
</dbReference>
<dbReference type="InterPro" id="IPR029025">
    <property type="entry name" value="T3SS_substrate_exporter_C"/>
</dbReference>
<dbReference type="PANTHER" id="PTHR30531:SF12">
    <property type="entry name" value="FLAGELLAR BIOSYNTHETIC PROTEIN FLHB"/>
    <property type="match status" value="1"/>
</dbReference>
<dbReference type="InterPro" id="IPR006135">
    <property type="entry name" value="T3SS_substrate_exporter"/>
</dbReference>
<sequence>MAEQEGEKTFAPTEKRKKDAAKNGDVLRSKDLATAIGVLVGAIWLKLAGPWMMDALQDTLRASFTLDRAAIEDFAPAKLLTGALIAVLPPVMLLGLTVLASSVFSQVGLSDGRWIPSNLAPKASRINPLSGLKRMFGPQGWIELAKGLAKLILLGAIAWVWASGRIAGMVGLGQGDIHGQLVTAWDTITSLAFALAAGLIVIALVDFPIQWVRRFLRLRMTLQEVKDEHKDAEGSPEKKAAIRGRQRQLAMGAMQQAMQKAQFVITNPTHFSVAMVYDPELAPAPVVLAKGRGEKALAMRELAAELGVPTLEIPPLARSVYFTTRENQMIREDLYAAVASALAFVLSLKRGDNPQLPPIDLPIHMRFDAEGRPEAVIDLKTASAQPS</sequence>
<dbReference type="EMBL" id="JADQDC010000009">
    <property type="protein sequence ID" value="MBF9152012.1"/>
    <property type="molecule type" value="Genomic_DNA"/>
</dbReference>
<keyword evidence="2" id="KW-0472">Membrane</keyword>
<dbReference type="Gene3D" id="3.40.1690.10">
    <property type="entry name" value="secretion proteins EscU"/>
    <property type="match status" value="1"/>
</dbReference>
<keyword evidence="3" id="KW-0966">Cell projection</keyword>
<feature type="transmembrane region" description="Helical" evidence="2">
    <location>
        <begin position="83"/>
        <end position="104"/>
    </location>
</feature>
<keyword evidence="2" id="KW-1133">Transmembrane helix</keyword>
<feature type="transmembrane region" description="Helical" evidence="2">
    <location>
        <begin position="191"/>
        <end position="212"/>
    </location>
</feature>
<proteinExistence type="inferred from homology"/>
<keyword evidence="3" id="KW-0282">Flagellum</keyword>
<dbReference type="Pfam" id="PF01312">
    <property type="entry name" value="Bac_export_2"/>
    <property type="match status" value="1"/>
</dbReference>
<gene>
    <name evidence="3" type="ORF">I2488_13450</name>
</gene>
<accession>A0ABS0HID2</accession>
<dbReference type="Gene3D" id="6.10.250.2080">
    <property type="match status" value="1"/>
</dbReference>
<reference evidence="3 4" key="1">
    <citation type="submission" date="2020-11" db="EMBL/GenBank/DDBJ databases">
        <title>The genome sequence of Novosphingobium sp. 1Y9A.</title>
        <authorList>
            <person name="Liu Y."/>
        </authorList>
    </citation>
    <scope>NUCLEOTIDE SEQUENCE [LARGE SCALE GENOMIC DNA]</scope>
    <source>
        <strain evidence="3 4">1Y9A</strain>
    </source>
</reference>
<comment type="caution">
    <text evidence="3">The sequence shown here is derived from an EMBL/GenBank/DDBJ whole genome shotgun (WGS) entry which is preliminary data.</text>
</comment>
<name>A0ABS0HID2_9SPHN</name>
<evidence type="ECO:0000313" key="4">
    <source>
        <dbReference type="Proteomes" id="UP000600799"/>
    </source>
</evidence>
<keyword evidence="3" id="KW-0969">Cilium</keyword>
<dbReference type="PANTHER" id="PTHR30531">
    <property type="entry name" value="FLAGELLAR BIOSYNTHETIC PROTEIN FLHB"/>
    <property type="match status" value="1"/>
</dbReference>
<evidence type="ECO:0000256" key="1">
    <source>
        <dbReference type="ARBA" id="ARBA00010690"/>
    </source>
</evidence>
<dbReference type="SUPFAM" id="SSF160544">
    <property type="entry name" value="EscU C-terminal domain-like"/>
    <property type="match status" value="1"/>
</dbReference>